<dbReference type="Proteomes" id="UP000054988">
    <property type="component" value="Unassembled WGS sequence"/>
</dbReference>
<evidence type="ECO:0000313" key="2">
    <source>
        <dbReference type="EMBL" id="KTB28845.1"/>
    </source>
</evidence>
<dbReference type="eggNOG" id="ENOG502SE95">
    <property type="taxonomic scope" value="Eukaryota"/>
</dbReference>
<name>A0A0W0EXP1_MONRR</name>
<feature type="region of interest" description="Disordered" evidence="1">
    <location>
        <begin position="53"/>
        <end position="190"/>
    </location>
</feature>
<proteinExistence type="predicted"/>
<feature type="compositionally biased region" description="Basic and acidic residues" evidence="1">
    <location>
        <begin position="151"/>
        <end position="173"/>
    </location>
</feature>
<evidence type="ECO:0000313" key="3">
    <source>
        <dbReference type="Proteomes" id="UP000054988"/>
    </source>
</evidence>
<evidence type="ECO:0000256" key="1">
    <source>
        <dbReference type="SAM" id="MobiDB-lite"/>
    </source>
</evidence>
<feature type="compositionally biased region" description="Polar residues" evidence="1">
    <location>
        <begin position="70"/>
        <end position="80"/>
    </location>
</feature>
<sequence length="190" mass="21014">MVVLIRTALTSLRSGSSARPAPALRYKYISTSAQLRITGPDTLLIQTRCTYSTMHDNDPQTLETEKQRNLSRQQHKTSTPHGEHAPGWNEHLASASEASVKADRSASRPGEDMQNKTIDYILSRHNPDDRAQSIQSASMKDSVEGPLSTAEGHEDAETVVKKTVHEETTEIRKNPVTPSEENVKADRGEI</sequence>
<protein>
    <submittedName>
        <fullName evidence="2">Uncharacterized protein</fullName>
    </submittedName>
</protein>
<accession>A0A0W0EXP1</accession>
<comment type="caution">
    <text evidence="2">The sequence shown here is derived from an EMBL/GenBank/DDBJ whole genome shotgun (WGS) entry which is preliminary data.</text>
</comment>
<dbReference type="AlphaFoldDB" id="A0A0W0EXP1"/>
<feature type="compositionally biased region" description="Basic and acidic residues" evidence="1">
    <location>
        <begin position="181"/>
        <end position="190"/>
    </location>
</feature>
<gene>
    <name evidence="2" type="ORF">WG66_18549</name>
</gene>
<feature type="compositionally biased region" description="Basic and acidic residues" evidence="1">
    <location>
        <begin position="55"/>
        <end position="68"/>
    </location>
</feature>
<dbReference type="EMBL" id="LATX01002462">
    <property type="protein sequence ID" value="KTB28845.1"/>
    <property type="molecule type" value="Genomic_DNA"/>
</dbReference>
<reference evidence="2 3" key="1">
    <citation type="submission" date="2015-12" db="EMBL/GenBank/DDBJ databases">
        <title>Draft genome sequence of Moniliophthora roreri, the causal agent of frosty pod rot of cacao.</title>
        <authorList>
            <person name="Aime M.C."/>
            <person name="Diaz-Valderrama J.R."/>
            <person name="Kijpornyongpan T."/>
            <person name="Phillips-Mora W."/>
        </authorList>
    </citation>
    <scope>NUCLEOTIDE SEQUENCE [LARGE SCALE GENOMIC DNA]</scope>
    <source>
        <strain evidence="2 3">MCA 2952</strain>
    </source>
</reference>
<organism evidence="2 3">
    <name type="scientific">Moniliophthora roreri</name>
    <name type="common">Frosty pod rot fungus</name>
    <name type="synonym">Monilia roreri</name>
    <dbReference type="NCBI Taxonomy" id="221103"/>
    <lineage>
        <taxon>Eukaryota</taxon>
        <taxon>Fungi</taxon>
        <taxon>Dikarya</taxon>
        <taxon>Basidiomycota</taxon>
        <taxon>Agaricomycotina</taxon>
        <taxon>Agaricomycetes</taxon>
        <taxon>Agaricomycetidae</taxon>
        <taxon>Agaricales</taxon>
        <taxon>Marasmiineae</taxon>
        <taxon>Marasmiaceae</taxon>
        <taxon>Moniliophthora</taxon>
    </lineage>
</organism>
<feature type="compositionally biased region" description="Basic and acidic residues" evidence="1">
    <location>
        <begin position="100"/>
        <end position="114"/>
    </location>
</feature>